<feature type="signal peptide" evidence="1">
    <location>
        <begin position="1"/>
        <end position="22"/>
    </location>
</feature>
<evidence type="ECO:0000313" key="2">
    <source>
        <dbReference type="EMBL" id="SEE92307.1"/>
    </source>
</evidence>
<dbReference type="AlphaFoldDB" id="A0A1H5MU95"/>
<accession>A0A1H5MU95</accession>
<reference evidence="3" key="1">
    <citation type="submission" date="2016-10" db="EMBL/GenBank/DDBJ databases">
        <authorList>
            <person name="Varghese N."/>
            <person name="Submissions S."/>
        </authorList>
    </citation>
    <scope>NUCLEOTIDE SEQUENCE [LARGE SCALE GENOMIC DNA]</scope>
    <source>
        <strain evidence="3">DSM 21368</strain>
    </source>
</reference>
<keyword evidence="1" id="KW-0732">Signal</keyword>
<dbReference type="EMBL" id="FNTX01000002">
    <property type="protein sequence ID" value="SEE92307.1"/>
    <property type="molecule type" value="Genomic_DNA"/>
</dbReference>
<sequence>MTFKENLVARSPRRLAAVLAVAATTALGLGACSPITTMQTYAASDGVRGDLGESIRVENIMVLSSSEGAAGTLLGAVVNRGSEDTEVTLTVDGVSGGVPLSVEAGTTLLLSPEHEDVTLPTVPVPPGAVLAVQVSAPEAGSLTLDVPVLNGDIPPYDEYLPAENSADETA</sequence>
<gene>
    <name evidence="2" type="ORF">SAMN04488554_3610</name>
</gene>
<feature type="chain" id="PRO_5039421288" evidence="1">
    <location>
        <begin position="23"/>
        <end position="170"/>
    </location>
</feature>
<dbReference type="STRING" id="648782.SAMN04488554_3610"/>
<keyword evidence="3" id="KW-1185">Reference proteome</keyword>
<dbReference type="Proteomes" id="UP000199220">
    <property type="component" value="Unassembled WGS sequence"/>
</dbReference>
<proteinExistence type="predicted"/>
<organism evidence="2 3">
    <name type="scientific">Ruania alba</name>
    <dbReference type="NCBI Taxonomy" id="648782"/>
    <lineage>
        <taxon>Bacteria</taxon>
        <taxon>Bacillati</taxon>
        <taxon>Actinomycetota</taxon>
        <taxon>Actinomycetes</taxon>
        <taxon>Micrococcales</taxon>
        <taxon>Ruaniaceae</taxon>
        <taxon>Ruania</taxon>
    </lineage>
</organism>
<evidence type="ECO:0000313" key="3">
    <source>
        <dbReference type="Proteomes" id="UP000199220"/>
    </source>
</evidence>
<protein>
    <submittedName>
        <fullName evidence="2">Uncharacterized protein</fullName>
    </submittedName>
</protein>
<dbReference type="OrthoDB" id="3267550at2"/>
<name>A0A1H5MU95_9MICO</name>
<dbReference type="PROSITE" id="PS51257">
    <property type="entry name" value="PROKAR_LIPOPROTEIN"/>
    <property type="match status" value="1"/>
</dbReference>
<evidence type="ECO:0000256" key="1">
    <source>
        <dbReference type="SAM" id="SignalP"/>
    </source>
</evidence>